<protein>
    <submittedName>
        <fullName evidence="2">Putative membrane protein</fullName>
    </submittedName>
</protein>
<feature type="transmembrane region" description="Helical" evidence="1">
    <location>
        <begin position="7"/>
        <end position="24"/>
    </location>
</feature>
<sequence length="114" mass="13112">METNIWTFIYFLVAIPFLTRFFGFSSSGNPSYLITGSMGILMLVLIFSSYKNFYILLFVTLGGLILVSGSLLTYIFLIKPNYISNEYYYAIGTLIIYVFALTYSYLHRMDITPI</sequence>
<organism evidence="2">
    <name type="scientific">Methanobacterium formicicum</name>
    <dbReference type="NCBI Taxonomy" id="2162"/>
    <lineage>
        <taxon>Archaea</taxon>
        <taxon>Methanobacteriati</taxon>
        <taxon>Methanobacteriota</taxon>
        <taxon>Methanomada group</taxon>
        <taxon>Methanobacteria</taxon>
        <taxon>Methanobacteriales</taxon>
        <taxon>Methanobacteriaceae</taxon>
        <taxon>Methanobacterium</taxon>
    </lineage>
</organism>
<feature type="transmembrane region" description="Helical" evidence="1">
    <location>
        <begin position="30"/>
        <end position="47"/>
    </location>
</feature>
<accession>A0A090JVU3</accession>
<proteinExistence type="predicted"/>
<feature type="transmembrane region" description="Helical" evidence="1">
    <location>
        <begin position="87"/>
        <end position="106"/>
    </location>
</feature>
<evidence type="ECO:0000256" key="1">
    <source>
        <dbReference type="SAM" id="Phobius"/>
    </source>
</evidence>
<reference evidence="2" key="1">
    <citation type="submission" date="2014-08" db="EMBL/GenBank/DDBJ databases">
        <authorList>
            <person name="Wibberg D."/>
        </authorList>
    </citation>
    <scope>NUCLEOTIDE SEQUENCE</scope>
</reference>
<dbReference type="AlphaFoldDB" id="A0A090JVU3"/>
<gene>
    <name evidence="2" type="ORF">DSM1535_1285</name>
</gene>
<feature type="transmembrane region" description="Helical" evidence="1">
    <location>
        <begin position="54"/>
        <end position="75"/>
    </location>
</feature>
<evidence type="ECO:0000313" key="2">
    <source>
        <dbReference type="EMBL" id="CEA13621.1"/>
    </source>
</evidence>
<name>A0A090JVU3_METFO</name>
<keyword evidence="1" id="KW-1133">Transmembrane helix</keyword>
<dbReference type="EMBL" id="LN515531">
    <property type="protein sequence ID" value="CEA13621.1"/>
    <property type="molecule type" value="Genomic_DNA"/>
</dbReference>
<dbReference type="PATRIC" id="fig|2162.9.peg.1312"/>
<dbReference type="KEGG" id="mfi:DSM1535_1285"/>
<keyword evidence="1" id="KW-0812">Transmembrane</keyword>
<keyword evidence="1" id="KW-0472">Membrane</keyword>